<keyword evidence="2" id="KW-1185">Reference proteome</keyword>
<protein>
    <submittedName>
        <fullName evidence="1">Uncharacterized protein</fullName>
    </submittedName>
</protein>
<name>L5KQ04_PTEAL</name>
<organism evidence="1 2">
    <name type="scientific">Pteropus alecto</name>
    <name type="common">Black flying fox</name>
    <dbReference type="NCBI Taxonomy" id="9402"/>
    <lineage>
        <taxon>Eukaryota</taxon>
        <taxon>Metazoa</taxon>
        <taxon>Chordata</taxon>
        <taxon>Craniata</taxon>
        <taxon>Vertebrata</taxon>
        <taxon>Euteleostomi</taxon>
        <taxon>Mammalia</taxon>
        <taxon>Eutheria</taxon>
        <taxon>Laurasiatheria</taxon>
        <taxon>Chiroptera</taxon>
        <taxon>Yinpterochiroptera</taxon>
        <taxon>Pteropodoidea</taxon>
        <taxon>Pteropodidae</taxon>
        <taxon>Pteropodinae</taxon>
        <taxon>Pteropus</taxon>
    </lineage>
</organism>
<reference evidence="2" key="1">
    <citation type="journal article" date="2013" name="Science">
        <title>Comparative analysis of bat genomes provides insight into the evolution of flight and immunity.</title>
        <authorList>
            <person name="Zhang G."/>
            <person name="Cowled C."/>
            <person name="Shi Z."/>
            <person name="Huang Z."/>
            <person name="Bishop-Lilly K.A."/>
            <person name="Fang X."/>
            <person name="Wynne J.W."/>
            <person name="Xiong Z."/>
            <person name="Baker M.L."/>
            <person name="Zhao W."/>
            <person name="Tachedjian M."/>
            <person name="Zhu Y."/>
            <person name="Zhou P."/>
            <person name="Jiang X."/>
            <person name="Ng J."/>
            <person name="Yang L."/>
            <person name="Wu L."/>
            <person name="Xiao J."/>
            <person name="Feng Y."/>
            <person name="Chen Y."/>
            <person name="Sun X."/>
            <person name="Zhang Y."/>
            <person name="Marsh G.A."/>
            <person name="Crameri G."/>
            <person name="Broder C.C."/>
            <person name="Frey K.G."/>
            <person name="Wang L.F."/>
            <person name="Wang J."/>
        </authorList>
    </citation>
    <scope>NUCLEOTIDE SEQUENCE [LARGE SCALE GENOMIC DNA]</scope>
</reference>
<dbReference type="AlphaFoldDB" id="L5KQ04"/>
<dbReference type="STRING" id="9402.L5KQ04"/>
<dbReference type="EMBL" id="KB030659">
    <property type="protein sequence ID" value="ELK12743.1"/>
    <property type="molecule type" value="Genomic_DNA"/>
</dbReference>
<dbReference type="InParanoid" id="L5KQ04"/>
<sequence length="283" mass="29565">MHQHYAIHFAKGTLPPQTPSESYFLEPELGHQKGCCHQWFHVPTTPQAHGHCQPPPQARWQLAYHSHWRGAGGCCWGPQTPILQQLWPQPPPPSSLRQRLCPVQDAQKGPSTTISAPMGLASVPKLPPAPTRAPAMASSGPAPLSTAGTLLEPSRPTAARPLPAPAACGPFTSYSSGAHPAFLGALSLLPRFPPGPGADPPPSLWSLSGRVLVPDPEPRAAISASSAGIQGFRARAAHGASIAGWPGAWAQLSPCADPLALLSVSPALPPLAQRAMEDIGQGC</sequence>
<accession>L5KQ04</accession>
<evidence type="ECO:0000313" key="1">
    <source>
        <dbReference type="EMBL" id="ELK12743.1"/>
    </source>
</evidence>
<evidence type="ECO:0000313" key="2">
    <source>
        <dbReference type="Proteomes" id="UP000010552"/>
    </source>
</evidence>
<proteinExistence type="predicted"/>
<gene>
    <name evidence="1" type="ORF">PAL_GLEAN10004015</name>
</gene>
<dbReference type="Proteomes" id="UP000010552">
    <property type="component" value="Unassembled WGS sequence"/>
</dbReference>